<feature type="compositionally biased region" description="Basic and acidic residues" evidence="1">
    <location>
        <begin position="43"/>
        <end position="52"/>
    </location>
</feature>
<feature type="compositionally biased region" description="Low complexity" evidence="1">
    <location>
        <begin position="508"/>
        <end position="522"/>
    </location>
</feature>
<organism evidence="2 3">
    <name type="scientific">Calocera cornea HHB12733</name>
    <dbReference type="NCBI Taxonomy" id="1353952"/>
    <lineage>
        <taxon>Eukaryota</taxon>
        <taxon>Fungi</taxon>
        <taxon>Dikarya</taxon>
        <taxon>Basidiomycota</taxon>
        <taxon>Agaricomycotina</taxon>
        <taxon>Dacrymycetes</taxon>
        <taxon>Dacrymycetales</taxon>
        <taxon>Dacrymycetaceae</taxon>
        <taxon>Calocera</taxon>
    </lineage>
</organism>
<keyword evidence="3" id="KW-1185">Reference proteome</keyword>
<proteinExistence type="predicted"/>
<protein>
    <submittedName>
        <fullName evidence="2">Uncharacterized protein</fullName>
    </submittedName>
</protein>
<dbReference type="Proteomes" id="UP000076842">
    <property type="component" value="Unassembled WGS sequence"/>
</dbReference>
<evidence type="ECO:0000313" key="3">
    <source>
        <dbReference type="Proteomes" id="UP000076842"/>
    </source>
</evidence>
<evidence type="ECO:0000313" key="2">
    <source>
        <dbReference type="EMBL" id="KZT58015.1"/>
    </source>
</evidence>
<name>A0A165GFS5_9BASI</name>
<dbReference type="AlphaFoldDB" id="A0A165GFS5"/>
<gene>
    <name evidence="2" type="ORF">CALCODRAFT_508440</name>
</gene>
<feature type="region of interest" description="Disordered" evidence="1">
    <location>
        <begin position="86"/>
        <end position="214"/>
    </location>
</feature>
<sequence length="547" mass="58449">MSSFEPDKMISAGSNAVDVVMATVCGGTSVPLPRDNPAASTDEVYHPAEVESSHQLPSPTKYQGDPAIGHADAMDVDSVVTEPYVATEQKPTELHNTSTDADHGPDFATNAAPRGVTVDSTNAHTSGGLAPNAISAPAVATENNEGVADSMTPSPISPPPTPEKGGPQGPPASQRDAVLVSARVQPRARTSLDVPQPLTPPRTPRYRQPSLNSEHSTVLSVISEFTPRHGNTMSSDVTELTDISEQPGHVDVGLQKSDIDMVHDSPTQLPTDSQTLLPPPSDGDLGSMKVPGSNAPSLHSVVPAVVVSNEDGEAVIHHEPVVRPEVRAASAAPTPTIGHRSFASAMRAHAREAGIDSGVYHDRPHSYSEAIQNRTNELLNSGIIYSGPPIYIPSANAGEDMPHAIPRHPARSYNEALMSKYTQAQEGGLEFRRPRYIGSGPYSAGYFTQEDQERHRLAEAEEWAQMKAAAEEEGARNGHRKALPFKRRWECERNEKLNLASKRAGKRTATTSTSPAPTSTDSSSKRSFGFLRKRRTDASEGKTAVGR</sequence>
<feature type="region of interest" description="Disordered" evidence="1">
    <location>
        <begin position="26"/>
        <end position="69"/>
    </location>
</feature>
<accession>A0A165GFS5</accession>
<dbReference type="InParanoid" id="A0A165GFS5"/>
<dbReference type="EMBL" id="KV423956">
    <property type="protein sequence ID" value="KZT58015.1"/>
    <property type="molecule type" value="Genomic_DNA"/>
</dbReference>
<reference evidence="2 3" key="1">
    <citation type="journal article" date="2016" name="Mol. Biol. Evol.">
        <title>Comparative Genomics of Early-Diverging Mushroom-Forming Fungi Provides Insights into the Origins of Lignocellulose Decay Capabilities.</title>
        <authorList>
            <person name="Nagy L.G."/>
            <person name="Riley R."/>
            <person name="Tritt A."/>
            <person name="Adam C."/>
            <person name="Daum C."/>
            <person name="Floudas D."/>
            <person name="Sun H."/>
            <person name="Yadav J.S."/>
            <person name="Pangilinan J."/>
            <person name="Larsson K.H."/>
            <person name="Matsuura K."/>
            <person name="Barry K."/>
            <person name="Labutti K."/>
            <person name="Kuo R."/>
            <person name="Ohm R.A."/>
            <person name="Bhattacharya S.S."/>
            <person name="Shirouzu T."/>
            <person name="Yoshinaga Y."/>
            <person name="Martin F.M."/>
            <person name="Grigoriev I.V."/>
            <person name="Hibbett D.S."/>
        </authorList>
    </citation>
    <scope>NUCLEOTIDE SEQUENCE [LARGE SCALE GENOMIC DNA]</scope>
    <source>
        <strain evidence="2 3">HHB12733</strain>
    </source>
</reference>
<feature type="region of interest" description="Disordered" evidence="1">
    <location>
        <begin position="494"/>
        <end position="547"/>
    </location>
</feature>
<evidence type="ECO:0000256" key="1">
    <source>
        <dbReference type="SAM" id="MobiDB-lite"/>
    </source>
</evidence>